<gene>
    <name evidence="11" type="ORF">D777_02861</name>
</gene>
<feature type="domain" description="PAC" evidence="10">
    <location>
        <begin position="105"/>
        <end position="158"/>
    </location>
</feature>
<dbReference type="InterPro" id="IPR000014">
    <property type="entry name" value="PAS"/>
</dbReference>
<evidence type="ECO:0000256" key="2">
    <source>
        <dbReference type="ARBA" id="ARBA00012438"/>
    </source>
</evidence>
<comment type="catalytic activity">
    <reaction evidence="1">
        <text>ATP + protein L-histidine = ADP + protein N-phospho-L-histidine.</text>
        <dbReference type="EC" id="2.7.13.3"/>
    </reaction>
</comment>
<dbReference type="PRINTS" id="PR00344">
    <property type="entry name" value="BCTRLSENSOR"/>
</dbReference>
<protein>
    <recommendedName>
        <fullName evidence="2">histidine kinase</fullName>
        <ecNumber evidence="2">2.7.13.3</ecNumber>
    </recommendedName>
</protein>
<dbReference type="FunFam" id="1.10.287.130:FF:000001">
    <property type="entry name" value="Two-component sensor histidine kinase"/>
    <property type="match status" value="1"/>
</dbReference>
<dbReference type="SUPFAM" id="SSF55785">
    <property type="entry name" value="PYP-like sensor domain (PAS domain)"/>
    <property type="match status" value="3"/>
</dbReference>
<dbReference type="Pfam" id="PF00512">
    <property type="entry name" value="HisKA"/>
    <property type="match status" value="1"/>
</dbReference>
<dbReference type="InterPro" id="IPR000700">
    <property type="entry name" value="PAS-assoc_C"/>
</dbReference>
<evidence type="ECO:0000313" key="11">
    <source>
        <dbReference type="EMBL" id="KEF30919.1"/>
    </source>
</evidence>
<evidence type="ECO:0000259" key="8">
    <source>
        <dbReference type="PROSITE" id="PS50109"/>
    </source>
</evidence>
<dbReference type="EC" id="2.7.13.3" evidence="2"/>
<dbReference type="InterPro" id="IPR003661">
    <property type="entry name" value="HisK_dim/P_dom"/>
</dbReference>
<name>A0A072MZQ7_9GAMM</name>
<dbReference type="PANTHER" id="PTHR43304">
    <property type="entry name" value="PHYTOCHROME-LIKE PROTEIN CPH1"/>
    <property type="match status" value="1"/>
</dbReference>
<dbReference type="Pfam" id="PF13426">
    <property type="entry name" value="PAS_9"/>
    <property type="match status" value="1"/>
</dbReference>
<dbReference type="SMART" id="SM00387">
    <property type="entry name" value="HATPase_c"/>
    <property type="match status" value="1"/>
</dbReference>
<dbReference type="NCBIfam" id="TIGR00229">
    <property type="entry name" value="sensory_box"/>
    <property type="match status" value="2"/>
</dbReference>
<evidence type="ECO:0000259" key="9">
    <source>
        <dbReference type="PROSITE" id="PS50112"/>
    </source>
</evidence>
<evidence type="ECO:0000256" key="6">
    <source>
        <dbReference type="ARBA" id="ARBA00023012"/>
    </source>
</evidence>
<keyword evidence="7" id="KW-0472">Membrane</keyword>
<dbReference type="InterPro" id="IPR003594">
    <property type="entry name" value="HATPase_dom"/>
</dbReference>
<dbReference type="PROSITE" id="PS50113">
    <property type="entry name" value="PAC"/>
    <property type="match status" value="2"/>
</dbReference>
<dbReference type="InterPro" id="IPR013655">
    <property type="entry name" value="PAS_fold_3"/>
</dbReference>
<keyword evidence="6" id="KW-0902">Two-component regulatory system</keyword>
<dbReference type="PATRIC" id="fig|1137280.3.peg.2679"/>
<keyword evidence="12" id="KW-1185">Reference proteome</keyword>
<dbReference type="SMART" id="SM00091">
    <property type="entry name" value="PAS"/>
    <property type="match status" value="3"/>
</dbReference>
<dbReference type="InterPro" id="IPR036890">
    <property type="entry name" value="HATPase_C_sf"/>
</dbReference>
<reference evidence="11 12" key="1">
    <citation type="submission" date="2012-12" db="EMBL/GenBank/DDBJ databases">
        <title>Genome assembly of Marinobacter sp. AK21.</title>
        <authorList>
            <person name="Khatri I."/>
            <person name="Kumar R."/>
            <person name="Vaidya B."/>
            <person name="Subramanian S."/>
            <person name="Pinnaka A."/>
        </authorList>
    </citation>
    <scope>NUCLEOTIDE SEQUENCE [LARGE SCALE GENOMIC DNA]</scope>
    <source>
        <strain evidence="11 12">AK21</strain>
    </source>
</reference>
<dbReference type="Gene3D" id="3.30.450.20">
    <property type="entry name" value="PAS domain"/>
    <property type="match status" value="3"/>
</dbReference>
<dbReference type="PANTHER" id="PTHR43304:SF1">
    <property type="entry name" value="PAC DOMAIN-CONTAINING PROTEIN"/>
    <property type="match status" value="1"/>
</dbReference>
<comment type="caution">
    <text evidence="11">The sequence shown here is derived from an EMBL/GenBank/DDBJ whole genome shotgun (WGS) entry which is preliminary data.</text>
</comment>
<dbReference type="CDD" id="cd00082">
    <property type="entry name" value="HisKA"/>
    <property type="match status" value="1"/>
</dbReference>
<evidence type="ECO:0000256" key="1">
    <source>
        <dbReference type="ARBA" id="ARBA00000085"/>
    </source>
</evidence>
<dbReference type="SUPFAM" id="SSF55781">
    <property type="entry name" value="GAF domain-like"/>
    <property type="match status" value="1"/>
</dbReference>
<dbReference type="FunFam" id="3.30.565.10:FF:000006">
    <property type="entry name" value="Sensor histidine kinase WalK"/>
    <property type="match status" value="1"/>
</dbReference>
<proteinExistence type="predicted"/>
<dbReference type="PROSITE" id="PS50109">
    <property type="entry name" value="HIS_KIN"/>
    <property type="match status" value="1"/>
</dbReference>
<sequence>MTTPNTPTEANGPVTERESEVYRELKQSERRARSVIEGTNVGTWEWNIQTGETIVNARWAQICGYRLEELEPVSIQTWLDLTHPEDLKEAELRLNAHFNQTESVYDFRGRMRHKDGHWIWVHTRGQVFEWTQDGAPLMMYGTQADVTQETHNLQRIQQQNTALGILNELALDPETDDTARIQKALRLGSEYLTLPLAIVSEITSEVYTIRWFHAPDDAGLEIGAHFPLSQTYCSILIEETQGQSLAIDHMGRSRHCSHDCYEAFGLESYIAAPIMVRDRLFGTLNFSSSEPRHTAFSDTEITFVTLLARWIAGVIERKISTELQTKLIEQVPGVLYQYRLWPDGHSAFPFASPHLEHIYGVEPADVLNDASAVFKSIHPDDQRDVENSISESAANVAIWQHQYRVKQGSHAWRWVEGQASPEVLPDQSIMWHGYIADIDDKKRIELALKESEAQLRRLYELSPIGIALNDYHSGDFLDANESLMAPTGYTGKELTSSTFRRLLPSSAATLIERIIAELRETGRYGPYELDILRKDGTTYPAQVRGMRITNASGRALVWSLVEDISERRKIDRMKSEFISTVSHELRTPLTSIAGSLGLVSSGTLGKLPDQVTRLISIAHRNSEQLKALVDDLLDMEKLMSGRMTMHLSDEQLLPIVQEASDRLRTYAIDSGVSVVIENADPDATATIDRARLDQAVTNLLSNAIKFSPNHGTVNVAIQTDGQQAHIRVSDEGPGVPNNFRPRIFQKFAQADSSDTRGKRGTGLGLAITKEIMTQMGGNVDFTSVEGNGATFWLSMPMTGPQGES</sequence>
<dbReference type="STRING" id="1137280.D777_02861"/>
<dbReference type="InterPro" id="IPR036097">
    <property type="entry name" value="HisK_dim/P_sf"/>
</dbReference>
<evidence type="ECO:0000256" key="7">
    <source>
        <dbReference type="ARBA" id="ARBA00023136"/>
    </source>
</evidence>
<dbReference type="InterPro" id="IPR001610">
    <property type="entry name" value="PAC"/>
</dbReference>
<keyword evidence="4" id="KW-0808">Transferase</keyword>
<keyword evidence="3" id="KW-0597">Phosphoprotein</keyword>
<dbReference type="Pfam" id="PF02518">
    <property type="entry name" value="HATPase_c"/>
    <property type="match status" value="1"/>
</dbReference>
<dbReference type="InterPro" id="IPR029016">
    <property type="entry name" value="GAF-like_dom_sf"/>
</dbReference>
<dbReference type="Pfam" id="PF08447">
    <property type="entry name" value="PAS_3"/>
    <property type="match status" value="2"/>
</dbReference>
<organism evidence="11 12">
    <name type="scientific">Marinobacter nitratireducens</name>
    <dbReference type="NCBI Taxonomy" id="1137280"/>
    <lineage>
        <taxon>Bacteria</taxon>
        <taxon>Pseudomonadati</taxon>
        <taxon>Pseudomonadota</taxon>
        <taxon>Gammaproteobacteria</taxon>
        <taxon>Pseudomonadales</taxon>
        <taxon>Marinobacteraceae</taxon>
        <taxon>Marinobacter</taxon>
    </lineage>
</organism>
<dbReference type="InterPro" id="IPR003018">
    <property type="entry name" value="GAF"/>
</dbReference>
<keyword evidence="5" id="KW-0418">Kinase</keyword>
<evidence type="ECO:0000256" key="5">
    <source>
        <dbReference type="ARBA" id="ARBA00022777"/>
    </source>
</evidence>
<dbReference type="OrthoDB" id="9804645at2"/>
<dbReference type="InterPro" id="IPR035965">
    <property type="entry name" value="PAS-like_dom_sf"/>
</dbReference>
<dbReference type="AlphaFoldDB" id="A0A072MZQ7"/>
<dbReference type="Gene3D" id="3.30.565.10">
    <property type="entry name" value="Histidine kinase-like ATPase, C-terminal domain"/>
    <property type="match status" value="1"/>
</dbReference>
<dbReference type="Gene3D" id="3.30.450.40">
    <property type="match status" value="1"/>
</dbReference>
<feature type="domain" description="PAC" evidence="10">
    <location>
        <begin position="525"/>
        <end position="576"/>
    </location>
</feature>
<dbReference type="InterPro" id="IPR005467">
    <property type="entry name" value="His_kinase_dom"/>
</dbReference>
<dbReference type="SUPFAM" id="SSF55874">
    <property type="entry name" value="ATPase domain of HSP90 chaperone/DNA topoisomerase II/histidine kinase"/>
    <property type="match status" value="1"/>
</dbReference>
<evidence type="ECO:0000256" key="4">
    <source>
        <dbReference type="ARBA" id="ARBA00022679"/>
    </source>
</evidence>
<dbReference type="EMBL" id="ANIE01000007">
    <property type="protein sequence ID" value="KEF30919.1"/>
    <property type="molecule type" value="Genomic_DNA"/>
</dbReference>
<accession>A0A072MZQ7</accession>
<dbReference type="GO" id="GO:0000155">
    <property type="term" value="F:phosphorelay sensor kinase activity"/>
    <property type="evidence" value="ECO:0007669"/>
    <property type="project" value="InterPro"/>
</dbReference>
<dbReference type="SMART" id="SM00388">
    <property type="entry name" value="HisKA"/>
    <property type="match status" value="1"/>
</dbReference>
<evidence type="ECO:0000256" key="3">
    <source>
        <dbReference type="ARBA" id="ARBA00022553"/>
    </source>
</evidence>
<dbReference type="CDD" id="cd00130">
    <property type="entry name" value="PAS"/>
    <property type="match status" value="3"/>
</dbReference>
<dbReference type="InterPro" id="IPR052162">
    <property type="entry name" value="Sensor_kinase/Photoreceptor"/>
</dbReference>
<evidence type="ECO:0000259" key="10">
    <source>
        <dbReference type="PROSITE" id="PS50113"/>
    </source>
</evidence>
<dbReference type="Pfam" id="PF01590">
    <property type="entry name" value="GAF"/>
    <property type="match status" value="1"/>
</dbReference>
<dbReference type="RefSeq" id="WP_081849556.1">
    <property type="nucleotide sequence ID" value="NZ_ANIE01000007.1"/>
</dbReference>
<feature type="domain" description="PAS" evidence="9">
    <location>
        <begin position="343"/>
        <end position="396"/>
    </location>
</feature>
<dbReference type="InterPro" id="IPR004358">
    <property type="entry name" value="Sig_transdc_His_kin-like_C"/>
</dbReference>
<dbReference type="Proteomes" id="UP000035057">
    <property type="component" value="Unassembled WGS sequence"/>
</dbReference>
<dbReference type="GO" id="GO:0005886">
    <property type="term" value="C:plasma membrane"/>
    <property type="evidence" value="ECO:0007669"/>
    <property type="project" value="UniProtKB-ARBA"/>
</dbReference>
<dbReference type="SUPFAM" id="SSF47384">
    <property type="entry name" value="Homodimeric domain of signal transducing histidine kinase"/>
    <property type="match status" value="1"/>
</dbReference>
<dbReference type="PROSITE" id="PS50112">
    <property type="entry name" value="PAS"/>
    <property type="match status" value="2"/>
</dbReference>
<feature type="domain" description="Histidine kinase" evidence="8">
    <location>
        <begin position="580"/>
        <end position="799"/>
    </location>
</feature>
<feature type="domain" description="PAS" evidence="9">
    <location>
        <begin position="28"/>
        <end position="101"/>
    </location>
</feature>
<dbReference type="SMART" id="SM00086">
    <property type="entry name" value="PAC"/>
    <property type="match status" value="3"/>
</dbReference>
<dbReference type="Gene3D" id="1.10.287.130">
    <property type="match status" value="1"/>
</dbReference>
<evidence type="ECO:0000313" key="12">
    <source>
        <dbReference type="Proteomes" id="UP000035057"/>
    </source>
</evidence>